<keyword evidence="3" id="KW-0804">Transcription</keyword>
<keyword evidence="1" id="KW-0805">Transcription regulation</keyword>
<evidence type="ECO:0000256" key="2">
    <source>
        <dbReference type="ARBA" id="ARBA00023125"/>
    </source>
</evidence>
<feature type="domain" description="SIS" evidence="5">
    <location>
        <begin position="128"/>
        <end position="264"/>
    </location>
</feature>
<evidence type="ECO:0000313" key="6">
    <source>
        <dbReference type="EMBL" id="SEI52835.1"/>
    </source>
</evidence>
<evidence type="ECO:0000313" key="7">
    <source>
        <dbReference type="Proteomes" id="UP000183028"/>
    </source>
</evidence>
<proteinExistence type="predicted"/>
<dbReference type="InterPro" id="IPR046348">
    <property type="entry name" value="SIS_dom_sf"/>
</dbReference>
<dbReference type="InterPro" id="IPR035472">
    <property type="entry name" value="RpiR-like_SIS"/>
</dbReference>
<dbReference type="CDD" id="cd05013">
    <property type="entry name" value="SIS_RpiR"/>
    <property type="match status" value="1"/>
</dbReference>
<feature type="domain" description="HTH rpiR-type" evidence="4">
    <location>
        <begin position="4"/>
        <end position="80"/>
    </location>
</feature>
<dbReference type="eggNOG" id="COG1737">
    <property type="taxonomic scope" value="Bacteria"/>
</dbReference>
<dbReference type="AlphaFoldDB" id="A0A1H6RMK7"/>
<dbReference type="Gene3D" id="3.40.50.10490">
    <property type="entry name" value="Glucose-6-phosphate isomerase like protein, domain 1"/>
    <property type="match status" value="1"/>
</dbReference>
<dbReference type="SUPFAM" id="SSF46689">
    <property type="entry name" value="Homeodomain-like"/>
    <property type="match status" value="1"/>
</dbReference>
<dbReference type="PANTHER" id="PTHR30514">
    <property type="entry name" value="GLUCOKINASE"/>
    <property type="match status" value="1"/>
</dbReference>
<dbReference type="InterPro" id="IPR047640">
    <property type="entry name" value="RpiR-like"/>
</dbReference>
<dbReference type="OrthoDB" id="3684496at2"/>
<dbReference type="GO" id="GO:0097367">
    <property type="term" value="F:carbohydrate derivative binding"/>
    <property type="evidence" value="ECO:0007669"/>
    <property type="project" value="InterPro"/>
</dbReference>
<dbReference type="InterPro" id="IPR001347">
    <property type="entry name" value="SIS_dom"/>
</dbReference>
<dbReference type="SUPFAM" id="SSF53697">
    <property type="entry name" value="SIS domain"/>
    <property type="match status" value="1"/>
</dbReference>
<dbReference type="PROSITE" id="PS51464">
    <property type="entry name" value="SIS"/>
    <property type="match status" value="1"/>
</dbReference>
<dbReference type="PANTHER" id="PTHR30514:SF1">
    <property type="entry name" value="HTH-TYPE TRANSCRIPTIONAL REGULATOR HEXR-RELATED"/>
    <property type="match status" value="1"/>
</dbReference>
<keyword evidence="7" id="KW-1185">Reference proteome</keyword>
<protein>
    <submittedName>
        <fullName evidence="6">Transcriptional regulator, RpiR family</fullName>
    </submittedName>
</protein>
<sequence>MKNLFYRLIIFLDTASEEDTNYNIALFMANNFYRISSMRINELADACFVSPATISRFCKSLGYENFAHLKQECHSFHSNDKKFNNLINVNLNTMAKDPREASHIYVGQIIETLETMEETLDWHVIDQVLKLIHDHQNIVFFGTQFSNSAAVHLQTDLLMLEKFTVAYMDSERQKERAKEMGKDDIAIIISVNGNYLYSGYKTLQYLKKSGCKIVLITCSDRDCLHIPVDYYIKLSNLKDGKSGKHALLTAIELMSLRYYTLYYPSSLNDLMGHMY</sequence>
<dbReference type="GO" id="GO:0003677">
    <property type="term" value="F:DNA binding"/>
    <property type="evidence" value="ECO:0007669"/>
    <property type="project" value="UniProtKB-KW"/>
</dbReference>
<dbReference type="GO" id="GO:0003700">
    <property type="term" value="F:DNA-binding transcription factor activity"/>
    <property type="evidence" value="ECO:0007669"/>
    <property type="project" value="InterPro"/>
</dbReference>
<dbReference type="GO" id="GO:1901135">
    <property type="term" value="P:carbohydrate derivative metabolic process"/>
    <property type="evidence" value="ECO:0007669"/>
    <property type="project" value="InterPro"/>
</dbReference>
<dbReference type="STRING" id="322505.SAMN04487836_11551"/>
<dbReference type="PROSITE" id="PS51071">
    <property type="entry name" value="HTH_RPIR"/>
    <property type="match status" value="1"/>
</dbReference>
<evidence type="ECO:0000256" key="1">
    <source>
        <dbReference type="ARBA" id="ARBA00023015"/>
    </source>
</evidence>
<dbReference type="GeneID" id="54120455"/>
<dbReference type="InterPro" id="IPR000281">
    <property type="entry name" value="HTH_RpiR"/>
</dbReference>
<evidence type="ECO:0000259" key="5">
    <source>
        <dbReference type="PROSITE" id="PS51464"/>
    </source>
</evidence>
<reference evidence="7" key="1">
    <citation type="submission" date="2016-10" db="EMBL/GenBank/DDBJ databases">
        <authorList>
            <person name="Varghese N."/>
        </authorList>
    </citation>
    <scope>NUCLEOTIDE SEQUENCE [LARGE SCALE GENOMIC DNA]</scope>
    <source>
        <strain evidence="7">DSM 20406</strain>
    </source>
</reference>
<organism evidence="6 7">
    <name type="scientific">Sharpea azabuensis</name>
    <dbReference type="NCBI Taxonomy" id="322505"/>
    <lineage>
        <taxon>Bacteria</taxon>
        <taxon>Bacillati</taxon>
        <taxon>Bacillota</taxon>
        <taxon>Erysipelotrichia</taxon>
        <taxon>Erysipelotrichales</taxon>
        <taxon>Coprobacillaceae</taxon>
        <taxon>Sharpea</taxon>
    </lineage>
</organism>
<evidence type="ECO:0000259" key="4">
    <source>
        <dbReference type="PROSITE" id="PS51071"/>
    </source>
</evidence>
<keyword evidence="2" id="KW-0238">DNA-binding</keyword>
<name>A0A1H6RMK7_9FIRM</name>
<accession>A0A1H6RMK7</accession>
<gene>
    <name evidence="6" type="ORF">SAMN04487834_10087</name>
</gene>
<dbReference type="Gene3D" id="1.10.10.10">
    <property type="entry name" value="Winged helix-like DNA-binding domain superfamily/Winged helix DNA-binding domain"/>
    <property type="match status" value="1"/>
</dbReference>
<evidence type="ECO:0000256" key="3">
    <source>
        <dbReference type="ARBA" id="ARBA00023163"/>
    </source>
</evidence>
<dbReference type="Pfam" id="PF01380">
    <property type="entry name" value="SIS"/>
    <property type="match status" value="1"/>
</dbReference>
<dbReference type="Pfam" id="PF01418">
    <property type="entry name" value="HTH_6"/>
    <property type="match status" value="1"/>
</dbReference>
<dbReference type="InterPro" id="IPR009057">
    <property type="entry name" value="Homeodomain-like_sf"/>
</dbReference>
<dbReference type="RefSeq" id="WP_033163061.1">
    <property type="nucleotide sequence ID" value="NZ_FNYK01000008.1"/>
</dbReference>
<dbReference type="Proteomes" id="UP000183028">
    <property type="component" value="Unassembled WGS sequence"/>
</dbReference>
<dbReference type="InterPro" id="IPR036388">
    <property type="entry name" value="WH-like_DNA-bd_sf"/>
</dbReference>
<dbReference type="EMBL" id="FNYK01000008">
    <property type="protein sequence ID" value="SEI52835.1"/>
    <property type="molecule type" value="Genomic_DNA"/>
</dbReference>